<evidence type="ECO:0000313" key="10">
    <source>
        <dbReference type="EMBL" id="EGF54675.1"/>
    </source>
</evidence>
<dbReference type="Proteomes" id="UP000010321">
    <property type="component" value="Unassembled WGS sequence"/>
</dbReference>
<keyword evidence="5 7" id="KW-1133">Transmembrane helix</keyword>
<feature type="transmembrane region" description="Helical" evidence="7">
    <location>
        <begin position="70"/>
        <end position="88"/>
    </location>
</feature>
<accession>A0ABP2KXY6</accession>
<evidence type="ECO:0000256" key="7">
    <source>
        <dbReference type="SAM" id="Phobius"/>
    </source>
</evidence>
<sequence>MKDDLIPALTGKNLKDKICYLWRVSAGQRWTVLVSCVLGVLSVLFSLAFIGVSKYVIDIATGTVTGSLPGAALLLVALLVLQLLCNIVDSWVGIRMQIELGNTLRHRLFTRLLHSRWNELERFHTGDIVNRVEQDVSSAVGLLTGSFPSLVVTGVQLLAAFLFFCYLDPFLPWIVVAVFPLFLLGSRYYMKRIHRYTHKIRRSDSLIQAVIQESLQHRTVIKTLEQSGNCVSKLDEWQDMLRNQVLGRTRFSLAARSFVSLAFSGGYLTAFLWGSVSLSTGAITFGTMAAFLQLVGKVQRPVLDLSRLIPSFAQVFTAIDRLEELERLPEESGEESMRFAETPDVEIDNITFRYVEGEAPVFSHFSCKFPAGSCTAVMGETGRGKTTLVRMLLALALPEEGSIVLRTHSQLQSCSYAQPQSLQEEACLVSPSTRCNFTYVPQGNTLFSGTIRENLLMGNPEATEEDMNHALRTAVADFVFSLPDGIDTLLTEQGGGLSEGQAQRIAIARALLRPGHILLLDEATSALDSETERLLLGNLRRDWGGEDVCLYYASPGGGRGVRWGSKNITPIVSCS</sequence>
<dbReference type="InterPro" id="IPR036640">
    <property type="entry name" value="ABC1_TM_sf"/>
</dbReference>
<dbReference type="InterPro" id="IPR027417">
    <property type="entry name" value="P-loop_NTPase"/>
</dbReference>
<feature type="domain" description="ABC transporter" evidence="8">
    <location>
        <begin position="345"/>
        <end position="574"/>
    </location>
</feature>
<dbReference type="SUPFAM" id="SSF90123">
    <property type="entry name" value="ABC transporter transmembrane region"/>
    <property type="match status" value="1"/>
</dbReference>
<comment type="caution">
    <text evidence="10">The sequence shown here is derived from an EMBL/GenBank/DDBJ whole genome shotgun (WGS) entry which is preliminary data.</text>
</comment>
<evidence type="ECO:0000256" key="5">
    <source>
        <dbReference type="ARBA" id="ARBA00022989"/>
    </source>
</evidence>
<dbReference type="Pfam" id="PF00664">
    <property type="entry name" value="ABC_membrane"/>
    <property type="match status" value="1"/>
</dbReference>
<protein>
    <submittedName>
        <fullName evidence="10">ABC transporter, ATP-binding protein</fullName>
    </submittedName>
</protein>
<dbReference type="CDD" id="cd07346">
    <property type="entry name" value="ABC_6TM_exporters"/>
    <property type="match status" value="1"/>
</dbReference>
<dbReference type="InterPro" id="IPR003439">
    <property type="entry name" value="ABC_transporter-like_ATP-bd"/>
</dbReference>
<organism evidence="10 11">
    <name type="scientific">Bacteroides clarus YIT 12056</name>
    <dbReference type="NCBI Taxonomy" id="762984"/>
    <lineage>
        <taxon>Bacteria</taxon>
        <taxon>Pseudomonadati</taxon>
        <taxon>Bacteroidota</taxon>
        <taxon>Bacteroidia</taxon>
        <taxon>Bacteroidales</taxon>
        <taxon>Bacteroidaceae</taxon>
        <taxon>Bacteroides</taxon>
    </lineage>
</organism>
<dbReference type="InterPro" id="IPR003593">
    <property type="entry name" value="AAA+_ATPase"/>
</dbReference>
<proteinExistence type="predicted"/>
<dbReference type="PANTHER" id="PTHR24221:SF654">
    <property type="entry name" value="ATP-BINDING CASSETTE SUB-FAMILY B MEMBER 6"/>
    <property type="match status" value="1"/>
</dbReference>
<evidence type="ECO:0000256" key="3">
    <source>
        <dbReference type="ARBA" id="ARBA00022741"/>
    </source>
</evidence>
<dbReference type="Pfam" id="PF00005">
    <property type="entry name" value="ABC_tran"/>
    <property type="match status" value="1"/>
</dbReference>
<evidence type="ECO:0000259" key="8">
    <source>
        <dbReference type="PROSITE" id="PS50893"/>
    </source>
</evidence>
<feature type="domain" description="ABC transmembrane type-1" evidence="9">
    <location>
        <begin position="33"/>
        <end position="314"/>
    </location>
</feature>
<feature type="transmembrane region" description="Helical" evidence="7">
    <location>
        <begin position="170"/>
        <end position="190"/>
    </location>
</feature>
<dbReference type="PROSITE" id="PS50929">
    <property type="entry name" value="ABC_TM1F"/>
    <property type="match status" value="1"/>
</dbReference>
<keyword evidence="4 10" id="KW-0067">ATP-binding</keyword>
<dbReference type="PROSITE" id="PS50893">
    <property type="entry name" value="ABC_TRANSPORTER_2"/>
    <property type="match status" value="1"/>
</dbReference>
<evidence type="ECO:0000256" key="6">
    <source>
        <dbReference type="ARBA" id="ARBA00023136"/>
    </source>
</evidence>
<feature type="transmembrane region" description="Helical" evidence="7">
    <location>
        <begin position="30"/>
        <end position="50"/>
    </location>
</feature>
<dbReference type="InterPro" id="IPR039421">
    <property type="entry name" value="Type_1_exporter"/>
</dbReference>
<feature type="transmembrane region" description="Helical" evidence="7">
    <location>
        <begin position="253"/>
        <end position="273"/>
    </location>
</feature>
<reference evidence="10 11" key="1">
    <citation type="submission" date="2011-02" db="EMBL/GenBank/DDBJ databases">
        <authorList>
            <person name="Weinstock G."/>
            <person name="Sodergren E."/>
            <person name="Clifton S."/>
            <person name="Fulton L."/>
            <person name="Fulton B."/>
            <person name="Courtney L."/>
            <person name="Fronick C."/>
            <person name="Harrison M."/>
            <person name="Strong C."/>
            <person name="Farmer C."/>
            <person name="Delahaunty K."/>
            <person name="Markovic C."/>
            <person name="Hall O."/>
            <person name="Minx P."/>
            <person name="Tomlinson C."/>
            <person name="Mitreva M."/>
            <person name="Hou S."/>
            <person name="Chen J."/>
            <person name="Wollam A."/>
            <person name="Pepin K.H."/>
            <person name="Johnson M."/>
            <person name="Bhonagiri V."/>
            <person name="Zhang X."/>
            <person name="Suruliraj S."/>
            <person name="Warren W."/>
            <person name="Chinwalla A."/>
            <person name="Mardis E.R."/>
            <person name="Wilson R.K."/>
        </authorList>
    </citation>
    <scope>NUCLEOTIDE SEQUENCE [LARGE SCALE GENOMIC DNA]</scope>
    <source>
        <strain evidence="10 11">YIT 12056</strain>
    </source>
</reference>
<dbReference type="GO" id="GO:0005524">
    <property type="term" value="F:ATP binding"/>
    <property type="evidence" value="ECO:0007669"/>
    <property type="project" value="UniProtKB-KW"/>
</dbReference>
<dbReference type="PANTHER" id="PTHR24221">
    <property type="entry name" value="ATP-BINDING CASSETTE SUB-FAMILY B"/>
    <property type="match status" value="1"/>
</dbReference>
<evidence type="ECO:0000256" key="1">
    <source>
        <dbReference type="ARBA" id="ARBA00004651"/>
    </source>
</evidence>
<evidence type="ECO:0000256" key="2">
    <source>
        <dbReference type="ARBA" id="ARBA00022692"/>
    </source>
</evidence>
<keyword evidence="11" id="KW-1185">Reference proteome</keyword>
<evidence type="ECO:0000256" key="4">
    <source>
        <dbReference type="ARBA" id="ARBA00022840"/>
    </source>
</evidence>
<dbReference type="Gene3D" id="3.40.50.300">
    <property type="entry name" value="P-loop containing nucleotide triphosphate hydrolases"/>
    <property type="match status" value="1"/>
</dbReference>
<dbReference type="EMBL" id="AFBM01000004">
    <property type="protein sequence ID" value="EGF54675.1"/>
    <property type="molecule type" value="Genomic_DNA"/>
</dbReference>
<keyword evidence="2 7" id="KW-0812">Transmembrane</keyword>
<dbReference type="Gene3D" id="1.20.1560.10">
    <property type="entry name" value="ABC transporter type 1, transmembrane domain"/>
    <property type="match status" value="1"/>
</dbReference>
<keyword evidence="3" id="KW-0547">Nucleotide-binding</keyword>
<name>A0ABP2KXY6_9BACE</name>
<dbReference type="SMART" id="SM00382">
    <property type="entry name" value="AAA"/>
    <property type="match status" value="1"/>
</dbReference>
<comment type="subcellular location">
    <subcellularLocation>
        <location evidence="1">Cell membrane</location>
        <topology evidence="1">Multi-pass membrane protein</topology>
    </subcellularLocation>
</comment>
<dbReference type="InterPro" id="IPR011527">
    <property type="entry name" value="ABC1_TM_dom"/>
</dbReference>
<gene>
    <name evidence="10" type="ORF">HMPREF9445_00334</name>
</gene>
<evidence type="ECO:0000313" key="11">
    <source>
        <dbReference type="Proteomes" id="UP000010321"/>
    </source>
</evidence>
<feature type="transmembrane region" description="Helical" evidence="7">
    <location>
        <begin position="140"/>
        <end position="164"/>
    </location>
</feature>
<keyword evidence="6 7" id="KW-0472">Membrane</keyword>
<evidence type="ECO:0000259" key="9">
    <source>
        <dbReference type="PROSITE" id="PS50929"/>
    </source>
</evidence>
<dbReference type="SUPFAM" id="SSF52540">
    <property type="entry name" value="P-loop containing nucleoside triphosphate hydrolases"/>
    <property type="match status" value="1"/>
</dbReference>